<reference evidence="1" key="1">
    <citation type="submission" date="2022-10" db="EMBL/GenBank/DDBJ databases">
        <title>Complete Genome of Trichothecium roseum strain YXFP-22015, a Plant Pathogen Isolated from Citrus.</title>
        <authorList>
            <person name="Wang Y."/>
            <person name="Zhu L."/>
        </authorList>
    </citation>
    <scope>NUCLEOTIDE SEQUENCE</scope>
    <source>
        <strain evidence="1">YXFP-22015</strain>
    </source>
</reference>
<evidence type="ECO:0000313" key="1">
    <source>
        <dbReference type="EMBL" id="KAI9896872.1"/>
    </source>
</evidence>
<dbReference type="EMBL" id="CM047947">
    <property type="protein sequence ID" value="KAI9896872.1"/>
    <property type="molecule type" value="Genomic_DNA"/>
</dbReference>
<gene>
    <name evidence="1" type="ORF">N3K66_007894</name>
</gene>
<name>A0ACC0USF2_9HYPO</name>
<dbReference type="Proteomes" id="UP001163324">
    <property type="component" value="Chromosome 8"/>
</dbReference>
<protein>
    <submittedName>
        <fullName evidence="1">Uncharacterized protein</fullName>
    </submittedName>
</protein>
<accession>A0ACC0USF2</accession>
<evidence type="ECO:0000313" key="2">
    <source>
        <dbReference type="Proteomes" id="UP001163324"/>
    </source>
</evidence>
<organism evidence="1 2">
    <name type="scientific">Trichothecium roseum</name>
    <dbReference type="NCBI Taxonomy" id="47278"/>
    <lineage>
        <taxon>Eukaryota</taxon>
        <taxon>Fungi</taxon>
        <taxon>Dikarya</taxon>
        <taxon>Ascomycota</taxon>
        <taxon>Pezizomycotina</taxon>
        <taxon>Sordariomycetes</taxon>
        <taxon>Hypocreomycetidae</taxon>
        <taxon>Hypocreales</taxon>
        <taxon>Hypocreales incertae sedis</taxon>
        <taxon>Trichothecium</taxon>
    </lineage>
</organism>
<keyword evidence="2" id="KW-1185">Reference proteome</keyword>
<proteinExistence type="predicted"/>
<comment type="caution">
    <text evidence="1">The sequence shown here is derived from an EMBL/GenBank/DDBJ whole genome shotgun (WGS) entry which is preliminary data.</text>
</comment>
<sequence length="68" mass="7752">MNAIYFHPHLLDVHLHADVIENVCLYTADIFQPERIPEGERQKPKRPVPKIYNDLSWLTTGGAARALA</sequence>